<feature type="compositionally biased region" description="Polar residues" evidence="6">
    <location>
        <begin position="147"/>
        <end position="159"/>
    </location>
</feature>
<feature type="compositionally biased region" description="Low complexity" evidence="6">
    <location>
        <begin position="31"/>
        <end position="50"/>
    </location>
</feature>
<sequence>MVDMTPRSGTWAHNTYPQRYFLSPPERAHAHQPQQPQQQHTPPQQLHPGHGIQLPPASSLVSPPHHGGSPHALHLPPPPPPPPTTSSSREPPFPLKTYHQYSDPCSTPSPVGSAPSPQILPGTRPVAPTSDAYSQAPRRTVGDIRQLSPTHSNSTSSTEGEGRDRKLHHQHLVTEALSLNTRQLPPPPPHSLSSPASARYSPRQDGRLKIADLLQSNTAREREPQQQPPAGIPTLLSAPTVPNARSRPPTAKATPQTTRCGPGAIMPSGKGTYAIRVRQQPAAARSCGFGERDRRVIDPPPIIQLSIADPTISREETSRMIKHPFFVVHCAIVNEVGEDSSSMSDDFRQQRRLMGTLVGSPFVGLDEHGQEGCFFCFPDLSCRTPGKFKLIFKLVVLNPSEIGPGHSCPISATAMSDLFTVFNAKDFPGMQASTALTKRLKDQGCLISIKKGNEKNNNSVRGRQGSEEDGEGDKHPSKRARKN</sequence>
<evidence type="ECO:0000256" key="3">
    <source>
        <dbReference type="ARBA" id="ARBA00023015"/>
    </source>
</evidence>
<dbReference type="PANTHER" id="PTHR33572">
    <property type="entry name" value="SPORE DEVELOPMENT REGULATOR VOSA"/>
    <property type="match status" value="1"/>
</dbReference>
<protein>
    <recommendedName>
        <fullName evidence="7">Velvet domain-containing protein</fullName>
    </recommendedName>
</protein>
<proteinExistence type="predicted"/>
<organism evidence="8 9">
    <name type="scientific">Zalerion maritima</name>
    <dbReference type="NCBI Taxonomy" id="339359"/>
    <lineage>
        <taxon>Eukaryota</taxon>
        <taxon>Fungi</taxon>
        <taxon>Dikarya</taxon>
        <taxon>Ascomycota</taxon>
        <taxon>Pezizomycotina</taxon>
        <taxon>Sordariomycetes</taxon>
        <taxon>Lulworthiomycetidae</taxon>
        <taxon>Lulworthiales</taxon>
        <taxon>Lulworthiaceae</taxon>
        <taxon>Zalerion</taxon>
    </lineage>
</organism>
<dbReference type="InterPro" id="IPR038491">
    <property type="entry name" value="Velvet_dom_sf"/>
</dbReference>
<gene>
    <name evidence="8" type="ORF">MKZ38_010279</name>
</gene>
<keyword evidence="2" id="KW-0749">Sporulation</keyword>
<comment type="subcellular location">
    <subcellularLocation>
        <location evidence="1">Nucleus</location>
    </subcellularLocation>
</comment>
<feature type="compositionally biased region" description="Pro residues" evidence="6">
    <location>
        <begin position="75"/>
        <end position="84"/>
    </location>
</feature>
<comment type="caution">
    <text evidence="8">The sequence shown here is derived from an EMBL/GenBank/DDBJ whole genome shotgun (WGS) entry which is preliminary data.</text>
</comment>
<dbReference type="GO" id="GO:0005634">
    <property type="term" value="C:nucleus"/>
    <property type="evidence" value="ECO:0007669"/>
    <property type="project" value="UniProtKB-SubCell"/>
</dbReference>
<feature type="region of interest" description="Disordered" evidence="6">
    <location>
        <begin position="219"/>
        <end position="266"/>
    </location>
</feature>
<keyword evidence="3" id="KW-0805">Transcription regulation</keyword>
<dbReference type="InterPro" id="IPR037525">
    <property type="entry name" value="Velvet_dom"/>
</dbReference>
<evidence type="ECO:0000256" key="4">
    <source>
        <dbReference type="ARBA" id="ARBA00023163"/>
    </source>
</evidence>
<dbReference type="Proteomes" id="UP001201980">
    <property type="component" value="Unassembled WGS sequence"/>
</dbReference>
<evidence type="ECO:0000256" key="5">
    <source>
        <dbReference type="ARBA" id="ARBA00023242"/>
    </source>
</evidence>
<dbReference type="PANTHER" id="PTHR33572:SF17">
    <property type="entry name" value="SEXUAL DEVELOPMENT REGULATOR VELC"/>
    <property type="match status" value="1"/>
</dbReference>
<evidence type="ECO:0000313" key="8">
    <source>
        <dbReference type="EMBL" id="KAJ2892085.1"/>
    </source>
</evidence>
<keyword evidence="5" id="KW-0539">Nucleus</keyword>
<evidence type="ECO:0000256" key="6">
    <source>
        <dbReference type="SAM" id="MobiDB-lite"/>
    </source>
</evidence>
<dbReference type="Gene3D" id="2.60.40.3960">
    <property type="entry name" value="Velvet domain"/>
    <property type="match status" value="1"/>
</dbReference>
<feature type="domain" description="Velvet" evidence="7">
    <location>
        <begin position="268"/>
        <end position="450"/>
    </location>
</feature>
<feature type="region of interest" description="Disordered" evidence="6">
    <location>
        <begin position="1"/>
        <end position="166"/>
    </location>
</feature>
<feature type="compositionally biased region" description="Low complexity" evidence="6">
    <location>
        <begin position="58"/>
        <end position="74"/>
    </location>
</feature>
<reference evidence="8" key="1">
    <citation type="submission" date="2022-07" db="EMBL/GenBank/DDBJ databases">
        <title>Draft genome sequence of Zalerion maritima ATCC 34329, a (micro)plastics degrading marine fungus.</title>
        <authorList>
            <person name="Paco A."/>
            <person name="Goncalves M.F.M."/>
            <person name="Rocha-Santos T.A.P."/>
            <person name="Alves A."/>
        </authorList>
    </citation>
    <scope>NUCLEOTIDE SEQUENCE</scope>
    <source>
        <strain evidence="8">ATCC 34329</strain>
    </source>
</reference>
<dbReference type="AlphaFoldDB" id="A0AAD5WM28"/>
<feature type="compositionally biased region" description="Polar residues" evidence="6">
    <location>
        <begin position="99"/>
        <end position="110"/>
    </location>
</feature>
<accession>A0AAD5WM28</accession>
<feature type="compositionally biased region" description="Polar residues" evidence="6">
    <location>
        <begin position="7"/>
        <end position="17"/>
    </location>
</feature>
<evidence type="ECO:0000256" key="1">
    <source>
        <dbReference type="ARBA" id="ARBA00004123"/>
    </source>
</evidence>
<keyword evidence="9" id="KW-1185">Reference proteome</keyword>
<evidence type="ECO:0000313" key="9">
    <source>
        <dbReference type="Proteomes" id="UP001201980"/>
    </source>
</evidence>
<keyword evidence="4" id="KW-0804">Transcription</keyword>
<name>A0AAD5WM28_9PEZI</name>
<evidence type="ECO:0000259" key="7">
    <source>
        <dbReference type="PROSITE" id="PS51821"/>
    </source>
</evidence>
<dbReference type="Pfam" id="PF11754">
    <property type="entry name" value="Velvet"/>
    <property type="match status" value="2"/>
</dbReference>
<dbReference type="PROSITE" id="PS51821">
    <property type="entry name" value="VELVET"/>
    <property type="match status" value="1"/>
</dbReference>
<feature type="region of interest" description="Disordered" evidence="6">
    <location>
        <begin position="179"/>
        <end position="205"/>
    </location>
</feature>
<dbReference type="EMBL" id="JAKWBI020000892">
    <property type="protein sequence ID" value="KAJ2892085.1"/>
    <property type="molecule type" value="Genomic_DNA"/>
</dbReference>
<feature type="region of interest" description="Disordered" evidence="6">
    <location>
        <begin position="451"/>
        <end position="483"/>
    </location>
</feature>
<dbReference type="GO" id="GO:0030435">
    <property type="term" value="P:sporulation resulting in formation of a cellular spore"/>
    <property type="evidence" value="ECO:0007669"/>
    <property type="project" value="UniProtKB-KW"/>
</dbReference>
<evidence type="ECO:0000256" key="2">
    <source>
        <dbReference type="ARBA" id="ARBA00022969"/>
    </source>
</evidence>
<dbReference type="InterPro" id="IPR021740">
    <property type="entry name" value="Velvet"/>
</dbReference>